<sequence>MTAPDDAPSPASALADSEQPHPWFLTALQRGNRHTRLRTWSEGNDVRPLVHGRPYFRALAAAVEEMRSGDLLLYAGWRVDPDEIVADDGTTISRLVARAARRGVDVRGLIWRSQMDRLRFARRQNRRFAELVNAVGGQILLDQRVRPFGSHHQKFFVLRHPGRPELDRVFLGGIDVAHSRGDDASHHGDAQHVPFNRWYGGKPSWHDVQITAQGPAVRDVEECFRERWEDPASLSRRPGHLVRHLLDRPRVRPTPLPEPLPAPEPRGTAAVQLLRTYPQRRPGYPFAPQGERSVARGYAKALRRARRLVYLEDQYMWSTDVAEVFAEALRRQPRLQLVVVVPRFPDHEVDAPFPVALHAHTQALDVVRAAGGDRVHILDVEIDTGRPVYVHSKVCVVDDVWASVGSDNFNRRSWTHDSELTAAVVDGAQDPREPRDPGGLGDGARVFARGLRLELWREHLDLPDDTGLVDPDEAVQTLLSSVTALDAWYAGGCEGPRPRGRLRTHIMTTPTARQRRTAFLAYRAFVDPDGRPPQMKVRGHH</sequence>
<comment type="caution">
    <text evidence="6">The sequence shown here is derived from an EMBL/GenBank/DDBJ whole genome shotgun (WGS) entry which is preliminary data.</text>
</comment>
<accession>A0A939LUG2</accession>
<evidence type="ECO:0000259" key="5">
    <source>
        <dbReference type="PROSITE" id="PS50035"/>
    </source>
</evidence>
<evidence type="ECO:0000313" key="6">
    <source>
        <dbReference type="EMBL" id="MBO1753200.1"/>
    </source>
</evidence>
<reference evidence="6" key="1">
    <citation type="submission" date="2021-03" db="EMBL/GenBank/DDBJ databases">
        <title>Actinotalea soli sp. nov., isolated from soil.</title>
        <authorList>
            <person name="Ping W."/>
            <person name="Zhang J."/>
        </authorList>
    </citation>
    <scope>NUCLEOTIDE SEQUENCE</scope>
    <source>
        <strain evidence="6">BY-33</strain>
    </source>
</reference>
<evidence type="ECO:0000313" key="7">
    <source>
        <dbReference type="Proteomes" id="UP000664209"/>
    </source>
</evidence>
<dbReference type="PANTHER" id="PTHR18896:SF76">
    <property type="entry name" value="PHOSPHOLIPASE"/>
    <property type="match status" value="1"/>
</dbReference>
<gene>
    <name evidence="6" type="ORF">J4G33_15440</name>
</gene>
<organism evidence="6 7">
    <name type="scientific">Actinotalea soli</name>
    <dbReference type="NCBI Taxonomy" id="2819234"/>
    <lineage>
        <taxon>Bacteria</taxon>
        <taxon>Bacillati</taxon>
        <taxon>Actinomycetota</taxon>
        <taxon>Actinomycetes</taxon>
        <taxon>Micrococcales</taxon>
        <taxon>Cellulomonadaceae</taxon>
        <taxon>Actinotalea</taxon>
    </lineage>
</organism>
<dbReference type="SUPFAM" id="SSF56024">
    <property type="entry name" value="Phospholipase D/nuclease"/>
    <property type="match status" value="2"/>
</dbReference>
<dbReference type="InterPro" id="IPR025202">
    <property type="entry name" value="PLD-like_dom"/>
</dbReference>
<feature type="domain" description="PLD phosphodiesterase" evidence="5">
    <location>
        <begin position="386"/>
        <end position="413"/>
    </location>
</feature>
<evidence type="ECO:0000256" key="1">
    <source>
        <dbReference type="ARBA" id="ARBA00000798"/>
    </source>
</evidence>
<protein>
    <submittedName>
        <fullName evidence="6">Phospholipase</fullName>
    </submittedName>
</protein>
<dbReference type="GO" id="GO:0004630">
    <property type="term" value="F:phospholipase D activity"/>
    <property type="evidence" value="ECO:0007669"/>
    <property type="project" value="UniProtKB-EC"/>
</dbReference>
<evidence type="ECO:0000256" key="3">
    <source>
        <dbReference type="ARBA" id="ARBA00022801"/>
    </source>
</evidence>
<dbReference type="InterPro" id="IPR015679">
    <property type="entry name" value="PLipase_D_fam"/>
</dbReference>
<dbReference type="Pfam" id="PF13091">
    <property type="entry name" value="PLDc_2"/>
    <property type="match status" value="1"/>
</dbReference>
<dbReference type="AlphaFoldDB" id="A0A939LUG2"/>
<dbReference type="EMBL" id="JAGEMK010000010">
    <property type="protein sequence ID" value="MBO1753200.1"/>
    <property type="molecule type" value="Genomic_DNA"/>
</dbReference>
<keyword evidence="2" id="KW-0677">Repeat</keyword>
<dbReference type="PROSITE" id="PS50035">
    <property type="entry name" value="PLD"/>
    <property type="match status" value="1"/>
</dbReference>
<dbReference type="SMART" id="SM00155">
    <property type="entry name" value="PLDc"/>
    <property type="match status" value="1"/>
</dbReference>
<proteinExistence type="predicted"/>
<dbReference type="GO" id="GO:0009395">
    <property type="term" value="P:phospholipid catabolic process"/>
    <property type="evidence" value="ECO:0007669"/>
    <property type="project" value="TreeGrafter"/>
</dbReference>
<evidence type="ECO:0000256" key="2">
    <source>
        <dbReference type="ARBA" id="ARBA00022737"/>
    </source>
</evidence>
<dbReference type="InterPro" id="IPR001736">
    <property type="entry name" value="PLipase_D/transphosphatidylase"/>
</dbReference>
<dbReference type="PANTHER" id="PTHR18896">
    <property type="entry name" value="PHOSPHOLIPASE D"/>
    <property type="match status" value="1"/>
</dbReference>
<name>A0A939LUG2_9CELL</name>
<keyword evidence="7" id="KW-1185">Reference proteome</keyword>
<dbReference type="Proteomes" id="UP000664209">
    <property type="component" value="Unassembled WGS sequence"/>
</dbReference>
<keyword evidence="3" id="KW-0378">Hydrolase</keyword>
<keyword evidence="4" id="KW-0443">Lipid metabolism</keyword>
<evidence type="ECO:0000256" key="4">
    <source>
        <dbReference type="ARBA" id="ARBA00023098"/>
    </source>
</evidence>
<dbReference type="CDD" id="cd09105">
    <property type="entry name" value="PLDc_vPLD1_2_like_2"/>
    <property type="match status" value="1"/>
</dbReference>
<comment type="catalytic activity">
    <reaction evidence="1">
        <text>a 1,2-diacyl-sn-glycero-3-phosphocholine + H2O = a 1,2-diacyl-sn-glycero-3-phosphate + choline + H(+)</text>
        <dbReference type="Rhea" id="RHEA:14445"/>
        <dbReference type="ChEBI" id="CHEBI:15354"/>
        <dbReference type="ChEBI" id="CHEBI:15377"/>
        <dbReference type="ChEBI" id="CHEBI:15378"/>
        <dbReference type="ChEBI" id="CHEBI:57643"/>
        <dbReference type="ChEBI" id="CHEBI:58608"/>
        <dbReference type="EC" id="3.1.4.4"/>
    </reaction>
</comment>
<dbReference type="Gene3D" id="3.30.870.10">
    <property type="entry name" value="Endonuclease Chain A"/>
    <property type="match status" value="2"/>
</dbReference>